<dbReference type="PROSITE" id="PS50011">
    <property type="entry name" value="PROTEIN_KINASE_DOM"/>
    <property type="match status" value="1"/>
</dbReference>
<gene>
    <name evidence="6" type="primary">Aste57867_975</name>
    <name evidence="5" type="ORF">As57867_000974</name>
    <name evidence="6" type="ORF">ASTE57867_975</name>
</gene>
<keyword evidence="2" id="KW-0812">Transmembrane</keyword>
<accession>A0A485K593</accession>
<protein>
    <submittedName>
        <fullName evidence="6">Aste57867_975 protein</fullName>
    </submittedName>
</protein>
<dbReference type="InterPro" id="IPR051681">
    <property type="entry name" value="Ser/Thr_Kinases-Pseudokinases"/>
</dbReference>
<dbReference type="SUPFAM" id="SSF56112">
    <property type="entry name" value="Protein kinase-like (PK-like)"/>
    <property type="match status" value="1"/>
</dbReference>
<keyword evidence="2" id="KW-1133">Transmembrane helix</keyword>
<dbReference type="EMBL" id="VJMH01000065">
    <property type="protein sequence ID" value="KAF0719531.1"/>
    <property type="molecule type" value="Genomic_DNA"/>
</dbReference>
<evidence type="ECO:0000256" key="3">
    <source>
        <dbReference type="SAM" id="SignalP"/>
    </source>
</evidence>
<feature type="transmembrane region" description="Helical" evidence="2">
    <location>
        <begin position="222"/>
        <end position="244"/>
    </location>
</feature>
<dbReference type="OrthoDB" id="79687at2759"/>
<feature type="compositionally biased region" description="Low complexity" evidence="1">
    <location>
        <begin position="208"/>
        <end position="218"/>
    </location>
</feature>
<feature type="signal peptide" evidence="3">
    <location>
        <begin position="1"/>
        <end position="18"/>
    </location>
</feature>
<keyword evidence="7" id="KW-1185">Reference proteome</keyword>
<dbReference type="PANTHER" id="PTHR44329">
    <property type="entry name" value="SERINE/THREONINE-PROTEIN KINASE TNNI3K-RELATED"/>
    <property type="match status" value="1"/>
</dbReference>
<dbReference type="AlphaFoldDB" id="A0A485K593"/>
<dbReference type="Proteomes" id="UP000332933">
    <property type="component" value="Unassembled WGS sequence"/>
</dbReference>
<dbReference type="EMBL" id="CAADRA010000065">
    <property type="protein sequence ID" value="VFT78197.1"/>
    <property type="molecule type" value="Genomic_DNA"/>
</dbReference>
<evidence type="ECO:0000259" key="4">
    <source>
        <dbReference type="PROSITE" id="PS50011"/>
    </source>
</evidence>
<proteinExistence type="predicted"/>
<reference evidence="6 7" key="1">
    <citation type="submission" date="2019-03" db="EMBL/GenBank/DDBJ databases">
        <authorList>
            <person name="Gaulin E."/>
            <person name="Dumas B."/>
        </authorList>
    </citation>
    <scope>NUCLEOTIDE SEQUENCE [LARGE SCALE GENOMIC DNA]</scope>
    <source>
        <strain evidence="6">CBS 568.67</strain>
    </source>
</reference>
<keyword evidence="2" id="KW-0472">Membrane</keyword>
<dbReference type="InterPro" id="IPR000719">
    <property type="entry name" value="Prot_kinase_dom"/>
</dbReference>
<dbReference type="Pfam" id="PF07714">
    <property type="entry name" value="PK_Tyr_Ser-Thr"/>
    <property type="match status" value="1"/>
</dbReference>
<dbReference type="InterPro" id="IPR011009">
    <property type="entry name" value="Kinase-like_dom_sf"/>
</dbReference>
<name>A0A485K593_9STRA</name>
<reference evidence="5" key="2">
    <citation type="submission" date="2019-06" db="EMBL/GenBank/DDBJ databases">
        <title>Genomics analysis of Aphanomyces spp. identifies a new class of oomycete effector associated with host adaptation.</title>
        <authorList>
            <person name="Gaulin E."/>
        </authorList>
    </citation>
    <scope>NUCLEOTIDE SEQUENCE</scope>
    <source>
        <strain evidence="5">CBS 578.67</strain>
    </source>
</reference>
<evidence type="ECO:0000256" key="2">
    <source>
        <dbReference type="SAM" id="Phobius"/>
    </source>
</evidence>
<dbReference type="GO" id="GO:0005524">
    <property type="term" value="F:ATP binding"/>
    <property type="evidence" value="ECO:0007669"/>
    <property type="project" value="InterPro"/>
</dbReference>
<sequence length="596" mass="63571">MRTLTFWVGAAAIARTCAETPPPTTTMSPPLTALILPCDSTTQCLNDPANSPHPTCPAAANSSYCCAYEGTDPSKPKNSSWPEFNTTTGWAPCSIYCLVWSQVPFLKCNRSSEQAFAITCPKSLPKSFDCKVPTGPAAKQLYQDSPLLGPGTDVGCTSKDSPTKFTNMLTATLTCPAESSTPPPPPVSTAATNGDNVGKASSAPLTPASTKAASSESSNSGAIIGGVVGGIAGVALLAGLFVLYRRRRRQFTSTTSDEASGGGTAMAYAAVRSTPNHFKAPLASPSNIPRTPVLFDGDGNLDYTKLGNLLTYLSTRADLKDLWMPISTLKTSALKGGDHLLTVSVHGKKAALKGINYPDVSPATRRAFVEGVLSIHRIHHPQITSVQGVTLVENHTKLCVVTEYMEKGSIGSVLLDAHVELEAPVQARMAADVARGLMHIHAIDRVYGDLSPDKVLVNGNFECKLNVLQLMKAKYVEMRPCPESYGTVAMPFQAPEVRRAPTLPVVSPAADVYSFGVLVAYIFVRQLPHRSLYHECGFARGDVYLKLHPEAQPYDDATLAVAIEDTKLKALVMACWRVEPTARPQLEAILAALEAV</sequence>
<evidence type="ECO:0000256" key="1">
    <source>
        <dbReference type="SAM" id="MobiDB-lite"/>
    </source>
</evidence>
<dbReference type="InterPro" id="IPR001245">
    <property type="entry name" value="Ser-Thr/Tyr_kinase_cat_dom"/>
</dbReference>
<dbReference type="GO" id="GO:0004674">
    <property type="term" value="F:protein serine/threonine kinase activity"/>
    <property type="evidence" value="ECO:0007669"/>
    <property type="project" value="TreeGrafter"/>
</dbReference>
<organism evidence="6 7">
    <name type="scientific">Aphanomyces stellatus</name>
    <dbReference type="NCBI Taxonomy" id="120398"/>
    <lineage>
        <taxon>Eukaryota</taxon>
        <taxon>Sar</taxon>
        <taxon>Stramenopiles</taxon>
        <taxon>Oomycota</taxon>
        <taxon>Saprolegniomycetes</taxon>
        <taxon>Saprolegniales</taxon>
        <taxon>Verrucalvaceae</taxon>
        <taxon>Aphanomyces</taxon>
    </lineage>
</organism>
<feature type="region of interest" description="Disordered" evidence="1">
    <location>
        <begin position="175"/>
        <end position="218"/>
    </location>
</feature>
<evidence type="ECO:0000313" key="5">
    <source>
        <dbReference type="EMBL" id="KAF0719531.1"/>
    </source>
</evidence>
<evidence type="ECO:0000313" key="7">
    <source>
        <dbReference type="Proteomes" id="UP000332933"/>
    </source>
</evidence>
<dbReference type="Gene3D" id="1.10.510.10">
    <property type="entry name" value="Transferase(Phosphotransferase) domain 1"/>
    <property type="match status" value="1"/>
</dbReference>
<feature type="chain" id="PRO_5033826110" evidence="3">
    <location>
        <begin position="19"/>
        <end position="596"/>
    </location>
</feature>
<keyword evidence="3" id="KW-0732">Signal</keyword>
<evidence type="ECO:0000313" key="6">
    <source>
        <dbReference type="EMBL" id="VFT78197.1"/>
    </source>
</evidence>
<dbReference type="Gene3D" id="1.20.5.510">
    <property type="entry name" value="Single helix bin"/>
    <property type="match status" value="1"/>
</dbReference>
<feature type="domain" description="Protein kinase" evidence="4">
    <location>
        <begin position="290"/>
        <end position="596"/>
    </location>
</feature>